<dbReference type="SUPFAM" id="SSF46946">
    <property type="entry name" value="S13-like H2TH domain"/>
    <property type="match status" value="1"/>
</dbReference>
<comment type="caution">
    <text evidence="18">The sequence shown here is derived from an EMBL/GenBank/DDBJ whole genome shotgun (WGS) entry which is preliminary data.</text>
</comment>
<evidence type="ECO:0000256" key="2">
    <source>
        <dbReference type="ARBA" id="ARBA00001947"/>
    </source>
</evidence>
<dbReference type="GO" id="GO:0034039">
    <property type="term" value="F:8-oxo-7,8-dihydroguanine DNA N-glycosylase activity"/>
    <property type="evidence" value="ECO:0007669"/>
    <property type="project" value="TreeGrafter"/>
</dbReference>
<dbReference type="InterPro" id="IPR010663">
    <property type="entry name" value="Znf_FPG/IleRS"/>
</dbReference>
<dbReference type="SMART" id="SM00898">
    <property type="entry name" value="Fapy_DNA_glyco"/>
    <property type="match status" value="1"/>
</dbReference>
<dbReference type="GO" id="GO:0006284">
    <property type="term" value="P:base-excision repair"/>
    <property type="evidence" value="ECO:0007669"/>
    <property type="project" value="InterPro"/>
</dbReference>
<dbReference type="SMART" id="SM01232">
    <property type="entry name" value="H2TH"/>
    <property type="match status" value="1"/>
</dbReference>
<evidence type="ECO:0000256" key="5">
    <source>
        <dbReference type="ARBA" id="ARBA00022763"/>
    </source>
</evidence>
<keyword evidence="6 15" id="KW-0863">Zinc-finger</keyword>
<keyword evidence="10" id="KW-0234">DNA repair</keyword>
<keyword evidence="19" id="KW-1185">Reference proteome</keyword>
<feature type="domain" description="Formamidopyrimidine-DNA glycosylase catalytic" evidence="17">
    <location>
        <begin position="2"/>
        <end position="117"/>
    </location>
</feature>
<proteinExistence type="inferred from homology"/>
<evidence type="ECO:0000256" key="12">
    <source>
        <dbReference type="ARBA" id="ARBA00023268"/>
    </source>
</evidence>
<keyword evidence="13 18" id="KW-0326">Glycosidase</keyword>
<dbReference type="Gene3D" id="3.20.190.10">
    <property type="entry name" value="MutM-like, N-terminal"/>
    <property type="match status" value="1"/>
</dbReference>
<dbReference type="Proteomes" id="UP000317421">
    <property type="component" value="Unassembled WGS sequence"/>
</dbReference>
<dbReference type="Pfam" id="PF06831">
    <property type="entry name" value="H2TH"/>
    <property type="match status" value="1"/>
</dbReference>
<dbReference type="Pfam" id="PF01149">
    <property type="entry name" value="Fapy_DNA_glyco"/>
    <property type="match status" value="1"/>
</dbReference>
<keyword evidence="4" id="KW-0479">Metal-binding</keyword>
<dbReference type="Gene3D" id="1.10.8.50">
    <property type="match status" value="1"/>
</dbReference>
<dbReference type="PROSITE" id="PS51066">
    <property type="entry name" value="ZF_FPG_2"/>
    <property type="match status" value="1"/>
</dbReference>
<evidence type="ECO:0000256" key="10">
    <source>
        <dbReference type="ARBA" id="ARBA00023204"/>
    </source>
</evidence>
<dbReference type="CDD" id="cd08966">
    <property type="entry name" value="EcFpg-like_N"/>
    <property type="match status" value="1"/>
</dbReference>
<dbReference type="GO" id="GO:0003684">
    <property type="term" value="F:damaged DNA binding"/>
    <property type="evidence" value="ECO:0007669"/>
    <property type="project" value="InterPro"/>
</dbReference>
<organism evidence="18 19">
    <name type="scientific">Botrimarina colliarenosi</name>
    <dbReference type="NCBI Taxonomy" id="2528001"/>
    <lineage>
        <taxon>Bacteria</taxon>
        <taxon>Pseudomonadati</taxon>
        <taxon>Planctomycetota</taxon>
        <taxon>Planctomycetia</taxon>
        <taxon>Pirellulales</taxon>
        <taxon>Lacipirellulaceae</taxon>
        <taxon>Botrimarina</taxon>
    </lineage>
</organism>
<dbReference type="AlphaFoldDB" id="A0A5C6AKN9"/>
<dbReference type="RefSeq" id="WP_146443513.1">
    <property type="nucleotide sequence ID" value="NZ_SJPR01000001.1"/>
</dbReference>
<keyword evidence="8" id="KW-0862">Zinc</keyword>
<evidence type="ECO:0000313" key="18">
    <source>
        <dbReference type="EMBL" id="TWU00017.1"/>
    </source>
</evidence>
<dbReference type="PROSITE" id="PS51068">
    <property type="entry name" value="FPG_CAT"/>
    <property type="match status" value="1"/>
</dbReference>
<dbReference type="InterPro" id="IPR015887">
    <property type="entry name" value="DNA_glyclase_Znf_dom_DNA_BS"/>
</dbReference>
<name>A0A5C6AKN9_9BACT</name>
<dbReference type="InterPro" id="IPR012319">
    <property type="entry name" value="FPG_cat"/>
</dbReference>
<protein>
    <submittedName>
        <fullName evidence="18">Formamidopyrimidine-DNA glycosylase</fullName>
        <ecNumber evidence="18">3.2.2.23</ecNumber>
    </submittedName>
</protein>
<dbReference type="InterPro" id="IPR035937">
    <property type="entry name" value="FPG_N"/>
</dbReference>
<dbReference type="SUPFAM" id="SSF81624">
    <property type="entry name" value="N-terminal domain of MutM-like DNA repair proteins"/>
    <property type="match status" value="1"/>
</dbReference>
<comment type="catalytic activity">
    <reaction evidence="14">
        <text>2'-deoxyribonucleotide-(2'-deoxyribose 5'-phosphate)-2'-deoxyribonucleotide-DNA = a 3'-end 2'-deoxyribonucleotide-(2,3-dehydro-2,3-deoxyribose 5'-phosphate)-DNA + a 5'-end 5'-phospho-2'-deoxyribonucleoside-DNA + H(+)</text>
        <dbReference type="Rhea" id="RHEA:66592"/>
        <dbReference type="Rhea" id="RHEA-COMP:13180"/>
        <dbReference type="Rhea" id="RHEA-COMP:16897"/>
        <dbReference type="Rhea" id="RHEA-COMP:17067"/>
        <dbReference type="ChEBI" id="CHEBI:15378"/>
        <dbReference type="ChEBI" id="CHEBI:136412"/>
        <dbReference type="ChEBI" id="CHEBI:157695"/>
        <dbReference type="ChEBI" id="CHEBI:167181"/>
        <dbReference type="EC" id="4.2.99.18"/>
    </reaction>
</comment>
<comment type="cofactor">
    <cofactor evidence="2">
        <name>Zn(2+)</name>
        <dbReference type="ChEBI" id="CHEBI:29105"/>
    </cofactor>
</comment>
<dbReference type="Pfam" id="PF06827">
    <property type="entry name" value="zf-FPG_IleRS"/>
    <property type="match status" value="1"/>
</dbReference>
<evidence type="ECO:0000256" key="8">
    <source>
        <dbReference type="ARBA" id="ARBA00022833"/>
    </source>
</evidence>
<keyword evidence="5" id="KW-0227">DNA damage</keyword>
<keyword evidence="11" id="KW-0456">Lyase</keyword>
<keyword evidence="9" id="KW-0238">DNA-binding</keyword>
<sequence length="277" mass="30415">MPELPEVETMRRGVADAAGATIASFERLPCPRKPIGITPRIDGLRRRVVGREIVAVERVGKRVSLRIDSGDRLILEPRMTGLVGAGESPNPLYLRVQLGLEGGVLQRVWFWDQRGLGKVRLYAPAEFDASFGEELLGPDGLVVSSDDLRRRLAGSRRAVKVALLDQRAVAGIGNIYAAEILHVAGVHPAARCDLLSGPQWERIAVATREVLSEAVRYEGSSLGDGTYRNKLNQDGGYQLHHRVYGRAGEPCPRCAGEVQRIVQAQRSTFFCVGCQRR</sequence>
<dbReference type="FunFam" id="1.10.8.50:FF:000003">
    <property type="entry name" value="Formamidopyrimidine-DNA glycosylase"/>
    <property type="match status" value="1"/>
</dbReference>
<keyword evidence="7 18" id="KW-0378">Hydrolase</keyword>
<keyword evidence="12" id="KW-0511">Multifunctional enzyme</keyword>
<comment type="similarity">
    <text evidence="3">Belongs to the FPG family.</text>
</comment>
<dbReference type="PROSITE" id="PS01242">
    <property type="entry name" value="ZF_FPG_1"/>
    <property type="match status" value="1"/>
</dbReference>
<evidence type="ECO:0000256" key="13">
    <source>
        <dbReference type="ARBA" id="ARBA00023295"/>
    </source>
</evidence>
<dbReference type="PANTHER" id="PTHR22993:SF9">
    <property type="entry name" value="FORMAMIDOPYRIMIDINE-DNA GLYCOSYLASE"/>
    <property type="match status" value="1"/>
</dbReference>
<dbReference type="InterPro" id="IPR015886">
    <property type="entry name" value="H2TH_FPG"/>
</dbReference>
<evidence type="ECO:0000256" key="9">
    <source>
        <dbReference type="ARBA" id="ARBA00023125"/>
    </source>
</evidence>
<dbReference type="PANTHER" id="PTHR22993">
    <property type="entry name" value="FORMAMIDOPYRIMIDINE-DNA GLYCOSYLASE"/>
    <property type="match status" value="1"/>
</dbReference>
<evidence type="ECO:0000256" key="15">
    <source>
        <dbReference type="PROSITE-ProRule" id="PRU00391"/>
    </source>
</evidence>
<evidence type="ECO:0000256" key="11">
    <source>
        <dbReference type="ARBA" id="ARBA00023239"/>
    </source>
</evidence>
<evidence type="ECO:0000256" key="7">
    <source>
        <dbReference type="ARBA" id="ARBA00022801"/>
    </source>
</evidence>
<reference evidence="18 19" key="1">
    <citation type="submission" date="2019-02" db="EMBL/GenBank/DDBJ databases">
        <title>Deep-cultivation of Planctomycetes and their phenomic and genomic characterization uncovers novel biology.</title>
        <authorList>
            <person name="Wiegand S."/>
            <person name="Jogler M."/>
            <person name="Boedeker C."/>
            <person name="Pinto D."/>
            <person name="Vollmers J."/>
            <person name="Rivas-Marin E."/>
            <person name="Kohn T."/>
            <person name="Peeters S.H."/>
            <person name="Heuer A."/>
            <person name="Rast P."/>
            <person name="Oberbeckmann S."/>
            <person name="Bunk B."/>
            <person name="Jeske O."/>
            <person name="Meyerdierks A."/>
            <person name="Storesund J.E."/>
            <person name="Kallscheuer N."/>
            <person name="Luecker S."/>
            <person name="Lage O.M."/>
            <person name="Pohl T."/>
            <person name="Merkel B.J."/>
            <person name="Hornburger P."/>
            <person name="Mueller R.-W."/>
            <person name="Bruemmer F."/>
            <person name="Labrenz M."/>
            <person name="Spormann A.M."/>
            <person name="Op Den Camp H."/>
            <person name="Overmann J."/>
            <person name="Amann R."/>
            <person name="Jetten M.S.M."/>
            <person name="Mascher T."/>
            <person name="Medema M.H."/>
            <person name="Devos D.P."/>
            <person name="Kaster A.-K."/>
            <person name="Ovreas L."/>
            <person name="Rohde M."/>
            <person name="Galperin M.Y."/>
            <person name="Jogler C."/>
        </authorList>
    </citation>
    <scope>NUCLEOTIDE SEQUENCE [LARGE SCALE GENOMIC DNA]</scope>
    <source>
        <strain evidence="18 19">Pla108</strain>
    </source>
</reference>
<gene>
    <name evidence="18" type="primary">mutM</name>
    <name evidence="18" type="ORF">Pla108_09600</name>
</gene>
<evidence type="ECO:0000259" key="16">
    <source>
        <dbReference type="PROSITE" id="PS51066"/>
    </source>
</evidence>
<evidence type="ECO:0000313" key="19">
    <source>
        <dbReference type="Proteomes" id="UP000317421"/>
    </source>
</evidence>
<dbReference type="InterPro" id="IPR010979">
    <property type="entry name" value="Ribosomal_uS13-like_H2TH"/>
</dbReference>
<dbReference type="OrthoDB" id="9800855at2"/>
<dbReference type="EMBL" id="SJPR01000001">
    <property type="protein sequence ID" value="TWU00017.1"/>
    <property type="molecule type" value="Genomic_DNA"/>
</dbReference>
<feature type="domain" description="FPG-type" evidence="16">
    <location>
        <begin position="242"/>
        <end position="276"/>
    </location>
</feature>
<dbReference type="GO" id="GO:0140078">
    <property type="term" value="F:class I DNA-(apurinic or apyrimidinic site) endonuclease activity"/>
    <property type="evidence" value="ECO:0007669"/>
    <property type="project" value="UniProtKB-EC"/>
</dbReference>
<comment type="catalytic activity">
    <reaction evidence="1">
        <text>Hydrolysis of DNA containing ring-opened 7-methylguanine residues, releasing 2,6-diamino-4-hydroxy-5-(N-methyl)formamidopyrimidine.</text>
        <dbReference type="EC" id="3.2.2.23"/>
    </reaction>
</comment>
<evidence type="ECO:0000259" key="17">
    <source>
        <dbReference type="PROSITE" id="PS51068"/>
    </source>
</evidence>
<dbReference type="EC" id="3.2.2.23" evidence="18"/>
<evidence type="ECO:0000256" key="1">
    <source>
        <dbReference type="ARBA" id="ARBA00001668"/>
    </source>
</evidence>
<dbReference type="InterPro" id="IPR000214">
    <property type="entry name" value="Znf_DNA_glyclase/AP_lyase"/>
</dbReference>
<evidence type="ECO:0000256" key="4">
    <source>
        <dbReference type="ARBA" id="ARBA00022723"/>
    </source>
</evidence>
<evidence type="ECO:0000256" key="14">
    <source>
        <dbReference type="ARBA" id="ARBA00044632"/>
    </source>
</evidence>
<dbReference type="GO" id="GO:0008270">
    <property type="term" value="F:zinc ion binding"/>
    <property type="evidence" value="ECO:0007669"/>
    <property type="project" value="UniProtKB-KW"/>
</dbReference>
<evidence type="ECO:0000256" key="6">
    <source>
        <dbReference type="ARBA" id="ARBA00022771"/>
    </source>
</evidence>
<evidence type="ECO:0000256" key="3">
    <source>
        <dbReference type="ARBA" id="ARBA00009409"/>
    </source>
</evidence>
<accession>A0A5C6AKN9</accession>
<dbReference type="SUPFAM" id="SSF57716">
    <property type="entry name" value="Glucocorticoid receptor-like (DNA-binding domain)"/>
    <property type="match status" value="1"/>
</dbReference>